<evidence type="ECO:0000313" key="1">
    <source>
        <dbReference type="EMBL" id="GFY27881.1"/>
    </source>
</evidence>
<dbReference type="AlphaFoldDB" id="A0A8X6W511"/>
<comment type="caution">
    <text evidence="1">The sequence shown here is derived from an EMBL/GenBank/DDBJ whole genome shotgun (WGS) entry which is preliminary data.</text>
</comment>
<organism evidence="1 2">
    <name type="scientific">Trichonephila clavipes</name>
    <name type="common">Golden silk orbweaver</name>
    <name type="synonym">Nephila clavipes</name>
    <dbReference type="NCBI Taxonomy" id="2585209"/>
    <lineage>
        <taxon>Eukaryota</taxon>
        <taxon>Metazoa</taxon>
        <taxon>Ecdysozoa</taxon>
        <taxon>Arthropoda</taxon>
        <taxon>Chelicerata</taxon>
        <taxon>Arachnida</taxon>
        <taxon>Araneae</taxon>
        <taxon>Araneomorphae</taxon>
        <taxon>Entelegynae</taxon>
        <taxon>Araneoidea</taxon>
        <taxon>Nephilidae</taxon>
        <taxon>Trichonephila</taxon>
    </lineage>
</organism>
<keyword evidence="2" id="KW-1185">Reference proteome</keyword>
<gene>
    <name evidence="1" type="ORF">TNCV_243461</name>
</gene>
<sequence length="94" mass="10989">MVVETHVRDLVDGYPPTVWNYDKCIYSLRMRFGRKELLIKFYVRELLTLVIKNVTNSRSKSEITQLYDQLEQGYSTFSTAGSHTYVNFLTRAAT</sequence>
<evidence type="ECO:0000313" key="2">
    <source>
        <dbReference type="Proteomes" id="UP000887159"/>
    </source>
</evidence>
<dbReference type="EMBL" id="BMAU01021381">
    <property type="protein sequence ID" value="GFY27881.1"/>
    <property type="molecule type" value="Genomic_DNA"/>
</dbReference>
<accession>A0A8X6W511</accession>
<protein>
    <submittedName>
        <fullName evidence="1">Uncharacterized protein</fullName>
    </submittedName>
</protein>
<proteinExistence type="predicted"/>
<dbReference type="Proteomes" id="UP000887159">
    <property type="component" value="Unassembled WGS sequence"/>
</dbReference>
<reference evidence="1" key="1">
    <citation type="submission" date="2020-08" db="EMBL/GenBank/DDBJ databases">
        <title>Multicomponent nature underlies the extraordinary mechanical properties of spider dragline silk.</title>
        <authorList>
            <person name="Kono N."/>
            <person name="Nakamura H."/>
            <person name="Mori M."/>
            <person name="Yoshida Y."/>
            <person name="Ohtoshi R."/>
            <person name="Malay A.D."/>
            <person name="Moran D.A.P."/>
            <person name="Tomita M."/>
            <person name="Numata K."/>
            <person name="Arakawa K."/>
        </authorList>
    </citation>
    <scope>NUCLEOTIDE SEQUENCE</scope>
</reference>
<name>A0A8X6W511_TRICX</name>